<dbReference type="InterPro" id="IPR056823">
    <property type="entry name" value="TEN-like_YD-shell"/>
</dbReference>
<evidence type="ECO:0000313" key="3">
    <source>
        <dbReference type="EMBL" id="GBC63464.1"/>
    </source>
</evidence>
<evidence type="ECO:0000259" key="2">
    <source>
        <dbReference type="Pfam" id="PF25023"/>
    </source>
</evidence>
<keyword evidence="1" id="KW-0677">Repeat</keyword>
<name>A0A401G2K8_9BACT</name>
<accession>A0A401G2K8</accession>
<dbReference type="EMBL" id="BEXT01000001">
    <property type="protein sequence ID" value="GBC63464.1"/>
    <property type="molecule type" value="Genomic_DNA"/>
</dbReference>
<evidence type="ECO:0000313" key="4">
    <source>
        <dbReference type="Proteomes" id="UP000288096"/>
    </source>
</evidence>
<dbReference type="PANTHER" id="PTHR32305">
    <property type="match status" value="1"/>
</dbReference>
<sequence>MTGYDGATYTWNAENRLIAAETADKRITLLYDHMGRRVQKKVFSGTPGSWNAEPDETRVFMYDGWNLIRETVSGTASGETYYVWGLDLSQSMQGAGGIGGLLCAVSGGEVRRYAYDANGNVGQLVNEEGVIVARYEYDPFGNEIVAEGAGAQGNPFRFSTKYLDAETGLVYYGFRYYSAELGRWISRDPIGEKGGLNLYRVVGNNSVNTFDILGMWKATKESRGEKRRLYLRTDNNDTLDTLADLVGLDKGEKQKWVKIEDSWYSIDKKSNFCRVSVPNVWIVANLMHGGDLVDQIIGIGGKVGRSYSPKGVKIVKEHDIRQIANTINTHSGYILGFVMYAHGDEFGFIYNTANWLWGRADRIHTFDVLHAIDQNGFKISEAHPKQCYSIFSGTASLSVSWDIRTHGMYHDLQRLNLNPNVTYTYDNAGNIKTSTMTMTVDWAMEWQKRVVKPVDGYVGMNFLGFDTN</sequence>
<dbReference type="NCBIfam" id="TIGR03696">
    <property type="entry name" value="Rhs_assc_core"/>
    <property type="match status" value="1"/>
</dbReference>
<feature type="domain" description="Teneurin-like YD-shell" evidence="2">
    <location>
        <begin position="114"/>
        <end position="188"/>
    </location>
</feature>
<proteinExistence type="predicted"/>
<reference evidence="4" key="2">
    <citation type="submission" date="2019-01" db="EMBL/GenBank/DDBJ databases">
        <title>Genome sequence of Desulfonema ishimotonii strain Tokyo 01.</title>
        <authorList>
            <person name="Fukui M."/>
        </authorList>
    </citation>
    <scope>NUCLEOTIDE SEQUENCE [LARGE SCALE GENOMIC DNA]</scope>
    <source>
        <strain evidence="4">Tokyo 01</strain>
    </source>
</reference>
<dbReference type="PANTHER" id="PTHR32305:SF15">
    <property type="entry name" value="PROTEIN RHSA-RELATED"/>
    <property type="match status" value="1"/>
</dbReference>
<dbReference type="Proteomes" id="UP000288096">
    <property type="component" value="Unassembled WGS sequence"/>
</dbReference>
<dbReference type="InterPro" id="IPR050708">
    <property type="entry name" value="T6SS_VgrG/RHS"/>
</dbReference>
<evidence type="ECO:0000256" key="1">
    <source>
        <dbReference type="ARBA" id="ARBA00022737"/>
    </source>
</evidence>
<protein>
    <recommendedName>
        <fullName evidence="2">Teneurin-like YD-shell domain-containing protein</fullName>
    </recommendedName>
</protein>
<comment type="caution">
    <text evidence="3">The sequence shown here is derived from an EMBL/GenBank/DDBJ whole genome shotgun (WGS) entry which is preliminary data.</text>
</comment>
<dbReference type="PRINTS" id="PR00394">
    <property type="entry name" value="RHSPROTEIN"/>
</dbReference>
<keyword evidence="4" id="KW-1185">Reference proteome</keyword>
<gene>
    <name evidence="3" type="ORF">DENIS_4458</name>
</gene>
<dbReference type="AlphaFoldDB" id="A0A401G2K8"/>
<dbReference type="Pfam" id="PF25023">
    <property type="entry name" value="TEN_YD-shell"/>
    <property type="match status" value="1"/>
</dbReference>
<dbReference type="InterPro" id="IPR022385">
    <property type="entry name" value="Rhs_assc_core"/>
</dbReference>
<reference evidence="4" key="1">
    <citation type="submission" date="2017-11" db="EMBL/GenBank/DDBJ databases">
        <authorList>
            <person name="Watanabe M."/>
            <person name="Kojima H."/>
        </authorList>
    </citation>
    <scope>NUCLEOTIDE SEQUENCE [LARGE SCALE GENOMIC DNA]</scope>
    <source>
        <strain evidence="4">Tokyo 01</strain>
    </source>
</reference>
<dbReference type="Gene3D" id="2.180.10.10">
    <property type="entry name" value="RHS repeat-associated core"/>
    <property type="match status" value="1"/>
</dbReference>
<organism evidence="3 4">
    <name type="scientific">Desulfonema ishimotonii</name>
    <dbReference type="NCBI Taxonomy" id="45657"/>
    <lineage>
        <taxon>Bacteria</taxon>
        <taxon>Pseudomonadati</taxon>
        <taxon>Thermodesulfobacteriota</taxon>
        <taxon>Desulfobacteria</taxon>
        <taxon>Desulfobacterales</taxon>
        <taxon>Desulfococcaceae</taxon>
        <taxon>Desulfonema</taxon>
    </lineage>
</organism>